<gene>
    <name evidence="2" type="ORF">HCU67_12170</name>
</gene>
<name>A0ABX1GST7_9FLAO</name>
<dbReference type="PANTHER" id="PTHR43610">
    <property type="entry name" value="BLL6696 PROTEIN"/>
    <property type="match status" value="1"/>
</dbReference>
<reference evidence="2 3" key="1">
    <citation type="submission" date="2020-04" db="EMBL/GenBank/DDBJ databases">
        <authorList>
            <person name="Yoon J."/>
        </authorList>
    </citation>
    <scope>NUCLEOTIDE SEQUENCE [LARGE SCALE GENOMIC DNA]</scope>
    <source>
        <strain evidence="2 3">DJ-13</strain>
    </source>
</reference>
<proteinExistence type="predicted"/>
<dbReference type="RefSeq" id="WP_168552885.1">
    <property type="nucleotide sequence ID" value="NZ_JAAWWL010000002.1"/>
</dbReference>
<dbReference type="SUPFAM" id="SSF55729">
    <property type="entry name" value="Acyl-CoA N-acyltransferases (Nat)"/>
    <property type="match status" value="1"/>
</dbReference>
<evidence type="ECO:0000313" key="2">
    <source>
        <dbReference type="EMBL" id="NKI32703.1"/>
    </source>
</evidence>
<comment type="caution">
    <text evidence="2">The sequence shown here is derived from an EMBL/GenBank/DDBJ whole genome shotgun (WGS) entry which is preliminary data.</text>
</comment>
<protein>
    <submittedName>
        <fullName evidence="2">GNAT family N-acetyltransferase</fullName>
    </submittedName>
</protein>
<dbReference type="InterPro" id="IPR016181">
    <property type="entry name" value="Acyl_CoA_acyltransferase"/>
</dbReference>
<dbReference type="InterPro" id="IPR000182">
    <property type="entry name" value="GNAT_dom"/>
</dbReference>
<accession>A0ABX1GST7</accession>
<keyword evidence="3" id="KW-1185">Reference proteome</keyword>
<feature type="domain" description="N-acetyltransferase" evidence="1">
    <location>
        <begin position="14"/>
        <end position="173"/>
    </location>
</feature>
<dbReference type="EMBL" id="JAAWWL010000002">
    <property type="protein sequence ID" value="NKI32703.1"/>
    <property type="molecule type" value="Genomic_DNA"/>
</dbReference>
<sequence>MAFSLQPTLENELIILRPLVTNDFEELYQVAKDPLIWEQHQNPDRWKKMVFKEFFKGAIDSKAAFAVIDKSTNVIIGSTRFKLSEKSSSAIEIGWTFLSRNYWGGTYNRSFKTLLITYALQYFDNVLFLVNENNFRSQKAVRKLGGKLAHELDTDLSYLEDERKGALTFILRK</sequence>
<evidence type="ECO:0000259" key="1">
    <source>
        <dbReference type="PROSITE" id="PS51186"/>
    </source>
</evidence>
<evidence type="ECO:0000313" key="3">
    <source>
        <dbReference type="Proteomes" id="UP000718451"/>
    </source>
</evidence>
<organism evidence="2 3">
    <name type="scientific">Croceivirga thetidis</name>
    <dbReference type="NCBI Taxonomy" id="2721623"/>
    <lineage>
        <taxon>Bacteria</taxon>
        <taxon>Pseudomonadati</taxon>
        <taxon>Bacteroidota</taxon>
        <taxon>Flavobacteriia</taxon>
        <taxon>Flavobacteriales</taxon>
        <taxon>Flavobacteriaceae</taxon>
        <taxon>Croceivirga</taxon>
    </lineage>
</organism>
<dbReference type="PROSITE" id="PS51186">
    <property type="entry name" value="GNAT"/>
    <property type="match status" value="1"/>
</dbReference>
<dbReference type="Proteomes" id="UP000718451">
    <property type="component" value="Unassembled WGS sequence"/>
</dbReference>
<dbReference type="Pfam" id="PF13302">
    <property type="entry name" value="Acetyltransf_3"/>
    <property type="match status" value="1"/>
</dbReference>
<dbReference type="PANTHER" id="PTHR43610:SF1">
    <property type="entry name" value="N-ACETYLTRANSFERASE DOMAIN-CONTAINING PROTEIN"/>
    <property type="match status" value="1"/>
</dbReference>
<dbReference type="Gene3D" id="3.40.630.30">
    <property type="match status" value="1"/>
</dbReference>